<proteinExistence type="predicted"/>
<dbReference type="NCBIfam" id="TIGR00996">
    <property type="entry name" value="Mtu_fam_mce"/>
    <property type="match status" value="1"/>
</dbReference>
<dbReference type="InterPro" id="IPR024516">
    <property type="entry name" value="Mce_C"/>
</dbReference>
<name>A0A5C8NGD0_9ACTN</name>
<dbReference type="RefSeq" id="WP_147687317.1">
    <property type="nucleotide sequence ID" value="NZ_VDUX01000007.1"/>
</dbReference>
<dbReference type="Proteomes" id="UP000321571">
    <property type="component" value="Unassembled WGS sequence"/>
</dbReference>
<evidence type="ECO:0000259" key="2">
    <source>
        <dbReference type="Pfam" id="PF02470"/>
    </source>
</evidence>
<keyword evidence="5" id="KW-1185">Reference proteome</keyword>
<evidence type="ECO:0000259" key="3">
    <source>
        <dbReference type="Pfam" id="PF11887"/>
    </source>
</evidence>
<comment type="caution">
    <text evidence="4">The sequence shown here is derived from an EMBL/GenBank/DDBJ whole genome shotgun (WGS) entry which is preliminary data.</text>
</comment>
<dbReference type="Pfam" id="PF11887">
    <property type="entry name" value="Mce4_CUP1"/>
    <property type="match status" value="1"/>
</dbReference>
<dbReference type="OrthoDB" id="4741753at2"/>
<keyword evidence="1" id="KW-0812">Transmembrane</keyword>
<evidence type="ECO:0000313" key="4">
    <source>
        <dbReference type="EMBL" id="TXL57384.1"/>
    </source>
</evidence>
<sequence length="374" mass="40744">MTDWAELPETTARVRRSRRRVRLAEILVLAITIAGVVYLGDSVIRGGLFSSSRTVTVELPSGGGLYPGSTATYRGNRVGLVKHVDLEGDHVRATVRLDGDAKVPVDTEAVVANLSAIGEQHLDFRPRVDHGPYLDDGDVVHLADTRVPLRFDTLLADVVDVARRIEPRDVRTITRELGEATDTSTDLKTIGHRANTTLALLARLQPTLHHLMEQAQAPLRTVDAKADELRTFASSVDDLSAELERSDGTIRGLVDEAVKAAPLVDRLLADITPTLGPLLDRSLTMATLANDRLPGLDHWLEWGPAQMFGMADSTRGRKGHVLLVPNPSKTCDYGTPNRSPLDPTRTPARTDAHCTVEDPLVQQRGAQHVPGPTR</sequence>
<dbReference type="AlphaFoldDB" id="A0A5C8NGD0"/>
<keyword evidence="1" id="KW-0472">Membrane</keyword>
<dbReference type="GO" id="GO:0005576">
    <property type="term" value="C:extracellular region"/>
    <property type="evidence" value="ECO:0007669"/>
    <property type="project" value="TreeGrafter"/>
</dbReference>
<dbReference type="EMBL" id="VDUX01000007">
    <property type="protein sequence ID" value="TXL57384.1"/>
    <property type="molecule type" value="Genomic_DNA"/>
</dbReference>
<feature type="domain" description="Mammalian cell entry C-terminal" evidence="3">
    <location>
        <begin position="134"/>
        <end position="300"/>
    </location>
</feature>
<dbReference type="InterPro" id="IPR052336">
    <property type="entry name" value="MlaD_Phospholipid_Transporter"/>
</dbReference>
<dbReference type="PANTHER" id="PTHR33371:SF16">
    <property type="entry name" value="MCE-FAMILY PROTEIN MCE3F"/>
    <property type="match status" value="1"/>
</dbReference>
<dbReference type="Pfam" id="PF02470">
    <property type="entry name" value="MlaD"/>
    <property type="match status" value="1"/>
</dbReference>
<dbReference type="InterPro" id="IPR003399">
    <property type="entry name" value="Mce/MlaD"/>
</dbReference>
<keyword evidence="1" id="KW-1133">Transmembrane helix</keyword>
<dbReference type="InterPro" id="IPR005693">
    <property type="entry name" value="Mce"/>
</dbReference>
<reference evidence="4 5" key="1">
    <citation type="submission" date="2019-06" db="EMBL/GenBank/DDBJ databases">
        <title>Aeromicrobium sp. nov., isolated from a maize field.</title>
        <authorList>
            <person name="Lin S.-Y."/>
            <person name="Tsai C.-F."/>
            <person name="Young C.-C."/>
        </authorList>
    </citation>
    <scope>NUCLEOTIDE SEQUENCE [LARGE SCALE GENOMIC DNA]</scope>
    <source>
        <strain evidence="4 5">CC-CFT486</strain>
    </source>
</reference>
<organism evidence="4 5">
    <name type="scientific">Aeromicrobium terrae</name>
    <dbReference type="NCBI Taxonomy" id="2498846"/>
    <lineage>
        <taxon>Bacteria</taxon>
        <taxon>Bacillati</taxon>
        <taxon>Actinomycetota</taxon>
        <taxon>Actinomycetes</taxon>
        <taxon>Propionibacteriales</taxon>
        <taxon>Nocardioidaceae</taxon>
        <taxon>Aeromicrobium</taxon>
    </lineage>
</organism>
<evidence type="ECO:0000256" key="1">
    <source>
        <dbReference type="SAM" id="Phobius"/>
    </source>
</evidence>
<protein>
    <submittedName>
        <fullName evidence="4">MCE family protein</fullName>
    </submittedName>
</protein>
<feature type="domain" description="Mce/MlaD" evidence="2">
    <location>
        <begin position="52"/>
        <end position="126"/>
    </location>
</feature>
<evidence type="ECO:0000313" key="5">
    <source>
        <dbReference type="Proteomes" id="UP000321571"/>
    </source>
</evidence>
<dbReference type="PANTHER" id="PTHR33371">
    <property type="entry name" value="INTERMEMBRANE PHOSPHOLIPID TRANSPORT SYSTEM BINDING PROTEIN MLAD-RELATED"/>
    <property type="match status" value="1"/>
</dbReference>
<accession>A0A5C8NGD0</accession>
<feature type="transmembrane region" description="Helical" evidence="1">
    <location>
        <begin position="21"/>
        <end position="40"/>
    </location>
</feature>
<gene>
    <name evidence="4" type="ORF">FHP06_13425</name>
</gene>